<dbReference type="InterPro" id="IPR024072">
    <property type="entry name" value="DHFR-like_dom_sf"/>
</dbReference>
<reference evidence="3" key="1">
    <citation type="journal article" date="2019" name="Int. J. Syst. Evol. Microbiol.">
        <title>The Global Catalogue of Microorganisms (GCM) 10K type strain sequencing project: providing services to taxonomists for standard genome sequencing and annotation.</title>
        <authorList>
            <consortium name="The Broad Institute Genomics Platform"/>
            <consortium name="The Broad Institute Genome Sequencing Center for Infectious Disease"/>
            <person name="Wu L."/>
            <person name="Ma J."/>
        </authorList>
    </citation>
    <scope>NUCLEOTIDE SEQUENCE [LARGE SCALE GENOMIC DNA]</scope>
    <source>
        <strain evidence="3">JCM 17494</strain>
    </source>
</reference>
<evidence type="ECO:0000313" key="2">
    <source>
        <dbReference type="EMBL" id="GAA3677032.1"/>
    </source>
</evidence>
<dbReference type="PANTHER" id="PTHR38011">
    <property type="entry name" value="DIHYDROFOLATE REDUCTASE FAMILY PROTEIN (AFU_ORTHOLOGUE AFUA_8G06820)"/>
    <property type="match status" value="1"/>
</dbReference>
<dbReference type="PANTHER" id="PTHR38011:SF12">
    <property type="entry name" value="BIFUNCTIONAL DEAMINASE-REDUCTASE DOMAIN PROTEIN"/>
    <property type="match status" value="1"/>
</dbReference>
<accession>A0ABP7C461</accession>
<dbReference type="Pfam" id="PF01872">
    <property type="entry name" value="RibD_C"/>
    <property type="match status" value="1"/>
</dbReference>
<proteinExistence type="predicted"/>
<dbReference type="InterPro" id="IPR002734">
    <property type="entry name" value="RibDG_C"/>
</dbReference>
<dbReference type="Proteomes" id="UP001500711">
    <property type="component" value="Unassembled WGS sequence"/>
</dbReference>
<dbReference type="EMBL" id="BAABBE010000031">
    <property type="protein sequence ID" value="GAA3677032.1"/>
    <property type="molecule type" value="Genomic_DNA"/>
</dbReference>
<organism evidence="2 3">
    <name type="scientific">Lentzea roselyniae</name>
    <dbReference type="NCBI Taxonomy" id="531940"/>
    <lineage>
        <taxon>Bacteria</taxon>
        <taxon>Bacillati</taxon>
        <taxon>Actinomycetota</taxon>
        <taxon>Actinomycetes</taxon>
        <taxon>Pseudonocardiales</taxon>
        <taxon>Pseudonocardiaceae</taxon>
        <taxon>Lentzea</taxon>
    </lineage>
</organism>
<name>A0ABP7C461_9PSEU</name>
<gene>
    <name evidence="2" type="ORF">GCM10022267_74920</name>
</gene>
<evidence type="ECO:0000313" key="3">
    <source>
        <dbReference type="Proteomes" id="UP001500711"/>
    </source>
</evidence>
<dbReference type="SUPFAM" id="SSF53597">
    <property type="entry name" value="Dihydrofolate reductase-like"/>
    <property type="match status" value="1"/>
</dbReference>
<dbReference type="InterPro" id="IPR050765">
    <property type="entry name" value="Riboflavin_Biosynth_HTPR"/>
</dbReference>
<keyword evidence="3" id="KW-1185">Reference proteome</keyword>
<sequence length="187" mass="19706">MGNVIVHKSISLDGYVTGPNVSMENPMGEGGEALHSWMFGAPAPIDQEVAAWMTASAGAVVCGRHTFELGLPHWEDTPYPAPTFVLTRTGRPPLPARSASFTFVTDVAAAVRQAGEVAGGRDVIVMGAETSRAVLRAGLLDRVQLNLVPLLLGAGARLFDGVSVALEQEFSVSSPAVTHVRYRVVPS</sequence>
<protein>
    <submittedName>
        <fullName evidence="2">Dihydrofolate reductase family protein</fullName>
    </submittedName>
</protein>
<evidence type="ECO:0000259" key="1">
    <source>
        <dbReference type="Pfam" id="PF01872"/>
    </source>
</evidence>
<dbReference type="RefSeq" id="WP_346135379.1">
    <property type="nucleotide sequence ID" value="NZ_BAABBE010000031.1"/>
</dbReference>
<feature type="domain" description="Bacterial bifunctional deaminase-reductase C-terminal" evidence="1">
    <location>
        <begin position="4"/>
        <end position="165"/>
    </location>
</feature>
<dbReference type="Gene3D" id="3.40.430.10">
    <property type="entry name" value="Dihydrofolate Reductase, subunit A"/>
    <property type="match status" value="1"/>
</dbReference>
<comment type="caution">
    <text evidence="2">The sequence shown here is derived from an EMBL/GenBank/DDBJ whole genome shotgun (WGS) entry which is preliminary data.</text>
</comment>